<protein>
    <submittedName>
        <fullName evidence="2">Uncharacterized protein</fullName>
    </submittedName>
</protein>
<organism evidence="2 3">
    <name type="scientific">Aspergillus violaceofuscus (strain CBS 115571)</name>
    <dbReference type="NCBI Taxonomy" id="1450538"/>
    <lineage>
        <taxon>Eukaryota</taxon>
        <taxon>Fungi</taxon>
        <taxon>Dikarya</taxon>
        <taxon>Ascomycota</taxon>
        <taxon>Pezizomycotina</taxon>
        <taxon>Eurotiomycetes</taxon>
        <taxon>Eurotiomycetidae</taxon>
        <taxon>Eurotiales</taxon>
        <taxon>Aspergillaceae</taxon>
        <taxon>Aspergillus</taxon>
    </lineage>
</organism>
<dbReference type="AlphaFoldDB" id="A0A2V5HGY9"/>
<feature type="region of interest" description="Disordered" evidence="1">
    <location>
        <begin position="146"/>
        <end position="170"/>
    </location>
</feature>
<name>A0A2V5HGY9_ASPV1</name>
<dbReference type="Proteomes" id="UP000249829">
    <property type="component" value="Unassembled WGS sequence"/>
</dbReference>
<evidence type="ECO:0000313" key="2">
    <source>
        <dbReference type="EMBL" id="PYI21094.1"/>
    </source>
</evidence>
<dbReference type="EMBL" id="KZ825120">
    <property type="protein sequence ID" value="PYI21094.1"/>
    <property type="molecule type" value="Genomic_DNA"/>
</dbReference>
<sequence length="170" mass="18961">MVLPNLDTCHPVWLPPTTHETRVSTNTDNTTTYQRYQRTANDNQLPPPCPILWHPSSLFQSRVIKIGAITIGVSDRWASGSWPPTKGLGERQIPTPFLSAAIEVFLPSFRIPQAWLAAAYRQSVALPLSISIAMGQSQELWCSAGKLSPTPRQRRSLSIDDQLPDMSNRQ</sequence>
<proteinExistence type="predicted"/>
<evidence type="ECO:0000313" key="3">
    <source>
        <dbReference type="Proteomes" id="UP000249829"/>
    </source>
</evidence>
<reference evidence="2 3" key="1">
    <citation type="submission" date="2018-02" db="EMBL/GenBank/DDBJ databases">
        <title>The genomes of Aspergillus section Nigri reveals drivers in fungal speciation.</title>
        <authorList>
            <consortium name="DOE Joint Genome Institute"/>
            <person name="Vesth T.C."/>
            <person name="Nybo J."/>
            <person name="Theobald S."/>
            <person name="Brandl J."/>
            <person name="Frisvad J.C."/>
            <person name="Nielsen K.F."/>
            <person name="Lyhne E.K."/>
            <person name="Kogle M.E."/>
            <person name="Kuo A."/>
            <person name="Riley R."/>
            <person name="Clum A."/>
            <person name="Nolan M."/>
            <person name="Lipzen A."/>
            <person name="Salamov A."/>
            <person name="Henrissat B."/>
            <person name="Wiebenga A."/>
            <person name="De vries R.P."/>
            <person name="Grigoriev I.V."/>
            <person name="Mortensen U.H."/>
            <person name="Andersen M.R."/>
            <person name="Baker S.E."/>
        </authorList>
    </citation>
    <scope>NUCLEOTIDE SEQUENCE [LARGE SCALE GENOMIC DNA]</scope>
    <source>
        <strain evidence="2 3">CBS 115571</strain>
    </source>
</reference>
<gene>
    <name evidence="2" type="ORF">BO99DRAFT_97831</name>
</gene>
<evidence type="ECO:0000256" key="1">
    <source>
        <dbReference type="SAM" id="MobiDB-lite"/>
    </source>
</evidence>
<keyword evidence="3" id="KW-1185">Reference proteome</keyword>
<accession>A0A2V5HGY9</accession>